<dbReference type="Proteomes" id="UP000077266">
    <property type="component" value="Unassembled WGS sequence"/>
</dbReference>
<dbReference type="EMBL" id="KV425882">
    <property type="protein sequence ID" value="KZW03767.1"/>
    <property type="molecule type" value="Genomic_DNA"/>
</dbReference>
<keyword evidence="3" id="KW-1185">Reference proteome</keyword>
<evidence type="ECO:0000313" key="3">
    <source>
        <dbReference type="Proteomes" id="UP000077266"/>
    </source>
</evidence>
<organism evidence="2 3">
    <name type="scientific">Exidia glandulosa HHB12029</name>
    <dbReference type="NCBI Taxonomy" id="1314781"/>
    <lineage>
        <taxon>Eukaryota</taxon>
        <taxon>Fungi</taxon>
        <taxon>Dikarya</taxon>
        <taxon>Basidiomycota</taxon>
        <taxon>Agaricomycotina</taxon>
        <taxon>Agaricomycetes</taxon>
        <taxon>Auriculariales</taxon>
        <taxon>Exidiaceae</taxon>
        <taxon>Exidia</taxon>
    </lineage>
</organism>
<sequence>MYRLQLDLRPGVGAGAFQLGQSLWHVIDVLREDRTSYPKVDVQWDVDSPATSPVILRTAHIDLLFSPLHQRLSMISIHRLRASPPLTLRYKDQIISSWSPAGNDGGDVVLRKKVVGTVFGPTYQGETMRYPGIWFGFEEDGEQGKALKAVVSSSPVAGDDRMLEVRRVVVTQKEERDALDEVAECAPMLGDVARAVIHVREGVTLYLHPRSSDPVHVKLGQTTAQDLTVDVGTPLRVYYKEDDRMSIHAAPKSPSDDASGDYFYNYLQHGMDFLISGKTHIVKKIVLHSNIPGSPMFQRHKRCPWEFGHEDGSSEPGPSFVSKIDEITTFLAPNAREQPPLSMLYDRSEDDAIALPSTTRLMGFEGVVLEVADSEHVLSVTLF</sequence>
<comment type="similarity">
    <text evidence="1">Belongs to the PHAF1 family.</text>
</comment>
<name>A0A165QL12_EXIGL</name>
<dbReference type="STRING" id="1314781.A0A165QL12"/>
<dbReference type="AlphaFoldDB" id="A0A165QL12"/>
<dbReference type="InterPro" id="IPR039156">
    <property type="entry name" value="PHAF1/BROMI"/>
</dbReference>
<protein>
    <submittedName>
        <fullName evidence="2">Uncharacterized protein</fullName>
    </submittedName>
</protein>
<proteinExistence type="inferred from homology"/>
<dbReference type="OrthoDB" id="411211at2759"/>
<evidence type="ECO:0000313" key="2">
    <source>
        <dbReference type="EMBL" id="KZW03767.1"/>
    </source>
</evidence>
<evidence type="ECO:0000256" key="1">
    <source>
        <dbReference type="ARBA" id="ARBA00024339"/>
    </source>
</evidence>
<dbReference type="InParanoid" id="A0A165QL12"/>
<dbReference type="InterPro" id="IPR005373">
    <property type="entry name" value="PHAF1"/>
</dbReference>
<reference evidence="2 3" key="1">
    <citation type="journal article" date="2016" name="Mol. Biol. Evol.">
        <title>Comparative Genomics of Early-Diverging Mushroom-Forming Fungi Provides Insights into the Origins of Lignocellulose Decay Capabilities.</title>
        <authorList>
            <person name="Nagy L.G."/>
            <person name="Riley R."/>
            <person name="Tritt A."/>
            <person name="Adam C."/>
            <person name="Daum C."/>
            <person name="Floudas D."/>
            <person name="Sun H."/>
            <person name="Yadav J.S."/>
            <person name="Pangilinan J."/>
            <person name="Larsson K.H."/>
            <person name="Matsuura K."/>
            <person name="Barry K."/>
            <person name="Labutti K."/>
            <person name="Kuo R."/>
            <person name="Ohm R.A."/>
            <person name="Bhattacharya S.S."/>
            <person name="Shirouzu T."/>
            <person name="Yoshinaga Y."/>
            <person name="Martin F.M."/>
            <person name="Grigoriev I.V."/>
            <person name="Hibbett D.S."/>
        </authorList>
    </citation>
    <scope>NUCLEOTIDE SEQUENCE [LARGE SCALE GENOMIC DNA]</scope>
    <source>
        <strain evidence="2 3">HHB12029</strain>
    </source>
</reference>
<accession>A0A165QL12</accession>
<dbReference type="GO" id="GO:0043001">
    <property type="term" value="P:Golgi to plasma membrane protein transport"/>
    <property type="evidence" value="ECO:0007669"/>
    <property type="project" value="TreeGrafter"/>
</dbReference>
<dbReference type="Pfam" id="PF03676">
    <property type="entry name" value="PHAF1"/>
    <property type="match status" value="1"/>
</dbReference>
<dbReference type="PANTHER" id="PTHR13465:SF2">
    <property type="entry name" value="PHAGOSOME ASSEMBLY FACTOR 1"/>
    <property type="match status" value="1"/>
</dbReference>
<dbReference type="PANTHER" id="PTHR13465">
    <property type="entry name" value="UPF0183 PROTEIN"/>
    <property type="match status" value="1"/>
</dbReference>
<dbReference type="GO" id="GO:0005802">
    <property type="term" value="C:trans-Golgi network"/>
    <property type="evidence" value="ECO:0007669"/>
    <property type="project" value="TreeGrafter"/>
</dbReference>
<gene>
    <name evidence="2" type="ORF">EXIGLDRAFT_758093</name>
</gene>